<protein>
    <submittedName>
        <fullName evidence="4">[citrate (Pro-3S)-lyase] ligase</fullName>
    </submittedName>
</protein>
<dbReference type="EMBL" id="SJOI01000001">
    <property type="protein sequence ID" value="TCL03076.1"/>
    <property type="molecule type" value="Genomic_DNA"/>
</dbReference>
<keyword evidence="1" id="KW-0547">Nucleotide-binding</keyword>
<dbReference type="Proteomes" id="UP000294555">
    <property type="component" value="Unassembled WGS sequence"/>
</dbReference>
<proteinExistence type="predicted"/>
<keyword evidence="2" id="KW-0067">ATP-binding</keyword>
<dbReference type="InterPro" id="IPR013166">
    <property type="entry name" value="Citrate_lyase_ligase_C"/>
</dbReference>
<dbReference type="SUPFAM" id="SSF52374">
    <property type="entry name" value="Nucleotidylyl transferase"/>
    <property type="match status" value="1"/>
</dbReference>
<keyword evidence="4" id="KW-0436">Ligase</keyword>
<dbReference type="SUPFAM" id="SSF55729">
    <property type="entry name" value="Acyl-CoA N-acyltransferases (Nat)"/>
    <property type="match status" value="1"/>
</dbReference>
<name>A0A4R1NEL4_9GAMM</name>
<dbReference type="GO" id="GO:0016829">
    <property type="term" value="F:lyase activity"/>
    <property type="evidence" value="ECO:0007669"/>
    <property type="project" value="UniProtKB-KW"/>
</dbReference>
<dbReference type="Gene3D" id="3.40.630.30">
    <property type="match status" value="1"/>
</dbReference>
<organism evidence="4 5">
    <name type="scientific">Sodalis ligni</name>
    <dbReference type="NCBI Taxonomy" id="2697027"/>
    <lineage>
        <taxon>Bacteria</taxon>
        <taxon>Pseudomonadati</taxon>
        <taxon>Pseudomonadota</taxon>
        <taxon>Gammaproteobacteria</taxon>
        <taxon>Enterobacterales</taxon>
        <taxon>Bruguierivoracaceae</taxon>
        <taxon>Sodalis</taxon>
    </lineage>
</organism>
<dbReference type="Pfam" id="PF00583">
    <property type="entry name" value="Acetyltransf_1"/>
    <property type="match status" value="1"/>
</dbReference>
<dbReference type="NCBIfam" id="TIGR00125">
    <property type="entry name" value="cyt_tran_rel"/>
    <property type="match status" value="1"/>
</dbReference>
<evidence type="ECO:0000259" key="3">
    <source>
        <dbReference type="PROSITE" id="PS51186"/>
    </source>
</evidence>
<dbReference type="AlphaFoldDB" id="A0A4R1NEL4"/>
<dbReference type="GO" id="GO:0016747">
    <property type="term" value="F:acyltransferase activity, transferring groups other than amino-acyl groups"/>
    <property type="evidence" value="ECO:0007669"/>
    <property type="project" value="InterPro"/>
</dbReference>
<keyword evidence="5" id="KW-1185">Reference proteome</keyword>
<dbReference type="PANTHER" id="PTHR40599:SF1">
    <property type="entry name" value="[CITRATE [PRO-3S]-LYASE] LIGASE"/>
    <property type="match status" value="1"/>
</dbReference>
<evidence type="ECO:0000313" key="4">
    <source>
        <dbReference type="EMBL" id="TCL03076.1"/>
    </source>
</evidence>
<dbReference type="InterPro" id="IPR016181">
    <property type="entry name" value="Acyl_CoA_acyltransferase"/>
</dbReference>
<dbReference type="InterPro" id="IPR004821">
    <property type="entry name" value="Cyt_trans-like"/>
</dbReference>
<dbReference type="GO" id="GO:0008771">
    <property type="term" value="F:[citrate (pro-3S)-lyase] ligase activity"/>
    <property type="evidence" value="ECO:0007669"/>
    <property type="project" value="InterPro"/>
</dbReference>
<keyword evidence="4" id="KW-0456">Lyase</keyword>
<dbReference type="CDD" id="cd02169">
    <property type="entry name" value="Citrate_lyase_ligase"/>
    <property type="match status" value="1"/>
</dbReference>
<accession>A0A4R1NEL4</accession>
<gene>
    <name evidence="4" type="ORF">EZJ58_1117</name>
</gene>
<dbReference type="SMART" id="SM00764">
    <property type="entry name" value="Citrate_ly_lig"/>
    <property type="match status" value="1"/>
</dbReference>
<comment type="caution">
    <text evidence="4">The sequence shown here is derived from an EMBL/GenBank/DDBJ whole genome shotgun (WGS) entry which is preliminary data.</text>
</comment>
<evidence type="ECO:0000256" key="1">
    <source>
        <dbReference type="ARBA" id="ARBA00022741"/>
    </source>
</evidence>
<dbReference type="Gene3D" id="3.40.50.620">
    <property type="entry name" value="HUPs"/>
    <property type="match status" value="1"/>
</dbReference>
<dbReference type="Pfam" id="PF08218">
    <property type="entry name" value="Citrate_ly_lig"/>
    <property type="match status" value="1"/>
</dbReference>
<reference evidence="4 5" key="1">
    <citation type="submission" date="2019-02" db="EMBL/GenBank/DDBJ databases">
        <title>Investigation of anaerobic lignin degradation for improved lignocellulosic biofuels.</title>
        <authorList>
            <person name="Deangelis K."/>
        </authorList>
    </citation>
    <scope>NUCLEOTIDE SEQUENCE [LARGE SCALE GENOMIC DNA]</scope>
    <source>
        <strain evidence="4 5">159R</strain>
    </source>
</reference>
<dbReference type="NCBIfam" id="TIGR00124">
    <property type="entry name" value="cit_ly_ligase"/>
    <property type="match status" value="1"/>
</dbReference>
<feature type="domain" description="N-acetyltransferase" evidence="3">
    <location>
        <begin position="46"/>
        <end position="179"/>
    </location>
</feature>
<dbReference type="InterPro" id="IPR005216">
    <property type="entry name" value="Citrate_lyase_ligase"/>
</dbReference>
<dbReference type="PANTHER" id="PTHR40599">
    <property type="entry name" value="[CITRATE [PRO-3S]-LYASE] LIGASE"/>
    <property type="match status" value="1"/>
</dbReference>
<dbReference type="InterPro" id="IPR014729">
    <property type="entry name" value="Rossmann-like_a/b/a_fold"/>
</dbReference>
<evidence type="ECO:0000313" key="5">
    <source>
        <dbReference type="Proteomes" id="UP000294555"/>
    </source>
</evidence>
<dbReference type="PROSITE" id="PS51186">
    <property type="entry name" value="GNAT"/>
    <property type="match status" value="1"/>
</dbReference>
<dbReference type="PIRSF" id="PIRSF005751">
    <property type="entry name" value="Acet_citr_lig"/>
    <property type="match status" value="1"/>
</dbReference>
<evidence type="ECO:0000256" key="2">
    <source>
        <dbReference type="ARBA" id="ARBA00022840"/>
    </source>
</evidence>
<dbReference type="InterPro" id="IPR000182">
    <property type="entry name" value="GNAT_dom"/>
</dbReference>
<dbReference type="GO" id="GO:0005524">
    <property type="term" value="F:ATP binding"/>
    <property type="evidence" value="ECO:0007669"/>
    <property type="project" value="UniProtKB-KW"/>
</dbReference>
<sequence>MPPRSLKTAGLIAEARDSSHRVSAMYDLDALEFAVLPVRCTANGLNEGRALPERGGLDEVRALPERGGLDEVRALLDTSGLGMDEDIDCFVVAHDGRQLAGCAGIAGNTIKCVAVAADYRGDNLSARLVGEVENLAIRQGHFHLFLYTRPSNIALFKGCGFYPLAQWDQVAVLMENTPVGITRYCRALALQRHPGARIGGIVMNANPFTLGHAYLAEQAAAVCDWVHIFVVREDVSLFSYAERLEMVRQGVAHLSHVTVHPGSDYLISRATFPGYFLRDTQLIGQTYSAIDLLIFRRYIAPALGITHRFVGTEPYCPVTEQYNRDMRVWLEEPGRSVSPPVSVVEIPRKCQSSGWAISASEVRALLKDRQMSHIREIVPPCTFAFLTSHHRSECA</sequence>